<dbReference type="SUPFAM" id="SSF51197">
    <property type="entry name" value="Clavaminate synthase-like"/>
    <property type="match status" value="1"/>
</dbReference>
<evidence type="ECO:0000256" key="2">
    <source>
        <dbReference type="SAM" id="MobiDB-lite"/>
    </source>
</evidence>
<feature type="compositionally biased region" description="Polar residues" evidence="2">
    <location>
        <begin position="234"/>
        <end position="251"/>
    </location>
</feature>
<dbReference type="GO" id="GO:0008198">
    <property type="term" value="F:ferrous iron binding"/>
    <property type="evidence" value="ECO:0007669"/>
    <property type="project" value="TreeGrafter"/>
</dbReference>
<feature type="region of interest" description="Disordered" evidence="2">
    <location>
        <begin position="230"/>
        <end position="352"/>
    </location>
</feature>
<gene>
    <name evidence="4" type="ORF">DFH07DRAFT_816306</name>
</gene>
<keyword evidence="5" id="KW-1185">Reference proteome</keyword>
<protein>
    <recommendedName>
        <fullName evidence="3">Alpha-ketoglutarate-dependent dioxygenase AlkB-like domain-containing protein</fullName>
    </recommendedName>
</protein>
<dbReference type="GO" id="GO:0051747">
    <property type="term" value="F:cytosine C-5 DNA demethylase activity"/>
    <property type="evidence" value="ECO:0007669"/>
    <property type="project" value="TreeGrafter"/>
</dbReference>
<feature type="binding site" evidence="1">
    <location>
        <position position="893"/>
    </location>
    <ligand>
        <name>2-oxoglutarate</name>
        <dbReference type="ChEBI" id="CHEBI:16810"/>
    </ligand>
</feature>
<dbReference type="PANTHER" id="PTHR31573">
    <property type="entry name" value="ALPHA-KETOGLUTARATE-DEPENDENT DIOXYGENASE ALKB HOMOLOG 2"/>
    <property type="match status" value="1"/>
</dbReference>
<organism evidence="4 5">
    <name type="scientific">Mycena maculata</name>
    <dbReference type="NCBI Taxonomy" id="230809"/>
    <lineage>
        <taxon>Eukaryota</taxon>
        <taxon>Fungi</taxon>
        <taxon>Dikarya</taxon>
        <taxon>Basidiomycota</taxon>
        <taxon>Agaricomycotina</taxon>
        <taxon>Agaricomycetes</taxon>
        <taxon>Agaricomycetidae</taxon>
        <taxon>Agaricales</taxon>
        <taxon>Marasmiineae</taxon>
        <taxon>Mycenaceae</taxon>
        <taxon>Mycena</taxon>
    </lineage>
</organism>
<dbReference type="Proteomes" id="UP001215280">
    <property type="component" value="Unassembled WGS sequence"/>
</dbReference>
<evidence type="ECO:0000313" key="4">
    <source>
        <dbReference type="EMBL" id="KAJ7760653.1"/>
    </source>
</evidence>
<feature type="domain" description="Alpha-ketoglutarate-dependent dioxygenase AlkB-like" evidence="3">
    <location>
        <begin position="831"/>
        <end position="961"/>
    </location>
</feature>
<reference evidence="4" key="1">
    <citation type="submission" date="2023-03" db="EMBL/GenBank/DDBJ databases">
        <title>Massive genome expansion in bonnet fungi (Mycena s.s.) driven by repeated elements and novel gene families across ecological guilds.</title>
        <authorList>
            <consortium name="Lawrence Berkeley National Laboratory"/>
            <person name="Harder C.B."/>
            <person name="Miyauchi S."/>
            <person name="Viragh M."/>
            <person name="Kuo A."/>
            <person name="Thoen E."/>
            <person name="Andreopoulos B."/>
            <person name="Lu D."/>
            <person name="Skrede I."/>
            <person name="Drula E."/>
            <person name="Henrissat B."/>
            <person name="Morin E."/>
            <person name="Kohler A."/>
            <person name="Barry K."/>
            <person name="LaButti K."/>
            <person name="Morin E."/>
            <person name="Salamov A."/>
            <person name="Lipzen A."/>
            <person name="Mereny Z."/>
            <person name="Hegedus B."/>
            <person name="Baldrian P."/>
            <person name="Stursova M."/>
            <person name="Weitz H."/>
            <person name="Taylor A."/>
            <person name="Grigoriev I.V."/>
            <person name="Nagy L.G."/>
            <person name="Martin F."/>
            <person name="Kauserud H."/>
        </authorList>
    </citation>
    <scope>NUCLEOTIDE SEQUENCE</scope>
    <source>
        <strain evidence="4">CBHHK188m</strain>
    </source>
</reference>
<evidence type="ECO:0000256" key="1">
    <source>
        <dbReference type="PIRSR" id="PIRSR632852-1"/>
    </source>
</evidence>
<dbReference type="GO" id="GO:0006307">
    <property type="term" value="P:DNA alkylation repair"/>
    <property type="evidence" value="ECO:0007669"/>
    <property type="project" value="TreeGrafter"/>
</dbReference>
<dbReference type="Gene3D" id="2.60.120.590">
    <property type="entry name" value="Alpha-ketoglutarate-dependent dioxygenase AlkB-like"/>
    <property type="match status" value="1"/>
</dbReference>
<dbReference type="InterPro" id="IPR037151">
    <property type="entry name" value="AlkB-like_sf"/>
</dbReference>
<dbReference type="GO" id="GO:0035516">
    <property type="term" value="F:broad specificity oxidative DNA demethylase activity"/>
    <property type="evidence" value="ECO:0007669"/>
    <property type="project" value="TreeGrafter"/>
</dbReference>
<evidence type="ECO:0000313" key="5">
    <source>
        <dbReference type="Proteomes" id="UP001215280"/>
    </source>
</evidence>
<evidence type="ECO:0000259" key="3">
    <source>
        <dbReference type="Pfam" id="PF13532"/>
    </source>
</evidence>
<dbReference type="Pfam" id="PF13532">
    <property type="entry name" value="2OG-FeII_Oxy_2"/>
    <property type="match status" value="1"/>
</dbReference>
<proteinExistence type="predicted"/>
<accession>A0AAD7NHV4</accession>
<dbReference type="PANTHER" id="PTHR31573:SF4">
    <property type="entry name" value="FE2OG DIOXYGENASE DOMAIN-CONTAINING PROTEIN"/>
    <property type="match status" value="1"/>
</dbReference>
<comment type="caution">
    <text evidence="4">The sequence shown here is derived from an EMBL/GenBank/DDBJ whole genome shotgun (WGS) entry which is preliminary data.</text>
</comment>
<dbReference type="InterPro" id="IPR027450">
    <property type="entry name" value="AlkB-like"/>
</dbReference>
<feature type="binding site" evidence="1">
    <location>
        <position position="884"/>
    </location>
    <ligand>
        <name>2-oxoglutarate</name>
        <dbReference type="ChEBI" id="CHEBI:16810"/>
    </ligand>
</feature>
<dbReference type="AlphaFoldDB" id="A0AAD7NHV4"/>
<name>A0AAD7NHV4_9AGAR</name>
<dbReference type="InterPro" id="IPR032852">
    <property type="entry name" value="ALKBH2"/>
</dbReference>
<feature type="binding site" evidence="1">
    <location>
        <position position="957"/>
    </location>
    <ligand>
        <name>2-oxoglutarate</name>
        <dbReference type="ChEBI" id="CHEBI:16810"/>
    </ligand>
</feature>
<sequence length="978" mass="109391">MRVPVCLEDRDLLEEEPFSSSFSTRRRQKKNLPPTHFLESVVTRVEKAPGGIHAVDQWVNMAFDLDESQFSHNRRLRSDQRPQTARSRPSRKKLMCFVKFYWYLFSNQDALRFLGSQKLGGYTRKFDYLPVKQEPYDDLMSPLTELADDEDIPASLAIPTALELEPKQEPYDDPMSPLTELADDEDISASLDAIPTALEPIPPIVSPAPALEISPQSTLRLTSPPETKFVLPSLATSGNAPETAAYTTPNSPAVEPESTPIVHTRVGGNPCRGAGPSEHSSAHGSAVLQWPAKDDTSPRPSGPFSAPPSRHITQIPAHPVHESRSNQQARNTVMDCPDVKPEPSEEGPEPLRLLNPGELSENWLTLPVKDTAQSDESPMLDLVSQSPCLPKPPLKCLPPIWAQSRQEVCESFEWFRSYQGGVYQNNRTVKGYFLSAFSAQRDCFECGGKIIISHGGGKAETSRTQKGEVTTKAAEDQRAQDLSVRALLENYRRNQPLVLLIDDKYRPFPFDLGSRDVYMTVLGFYKIIHAWAEYQPSRSNTSGRVVRYKFAFQWCEDQGQPWWSNEHSDLGPSPPTVVEASAMVPAPMVTSPLKPANLYFRCNSCSEKSPRVYRQAWACLNPVCSSFWTTASGQSLPDHLDYNPEFLTIIDFRALPLAYRNALLPRPPGLAPKDGITTTYAHSRGFHCRKCGRLSSRFAWEHYQCPNCKDTQAITGSIREAKHLMSIRAPIGDKCVDSVVEPGSFIQRLGTRMFDHTDTPGATGRYQTFVLPEGKGKIHLIQTNRMANLEADRIFELYQTQASEGNLLFRRWPLRSHKLRGPLLTNYFSQNSGETYHYVGGADNTTPFDRAPTAVTQARNLIQKRIHEALGAEHKFNEVLSVAYMEQQKMAFHSDSERGLGPVVAGLSMGSPALMYFRLLSKHAPKDQQRANAMTVVLRHGDVLVMEGAGVQDFYEHTVVPCNFRIAATARWISPNHA</sequence>
<dbReference type="EMBL" id="JARJLG010000048">
    <property type="protein sequence ID" value="KAJ7760653.1"/>
    <property type="molecule type" value="Genomic_DNA"/>
</dbReference>